<reference evidence="2" key="1">
    <citation type="submission" date="2023-08" db="EMBL/GenBank/DDBJ databases">
        <authorList>
            <person name="Messyasz A."/>
            <person name="Mannisto M.K."/>
            <person name="Kerkhof L.J."/>
            <person name="Haggblom M."/>
        </authorList>
    </citation>
    <scope>NUCLEOTIDE SEQUENCE</scope>
    <source>
        <strain evidence="2">X5P6</strain>
    </source>
</reference>
<gene>
    <name evidence="2" type="ORF">RBB77_17150</name>
</gene>
<dbReference type="RefSeq" id="WP_353063002.1">
    <property type="nucleotide sequence ID" value="NZ_CP132942.1"/>
</dbReference>
<evidence type="ECO:0000256" key="1">
    <source>
        <dbReference type="ARBA" id="ARBA00006484"/>
    </source>
</evidence>
<dbReference type="AlphaFoldDB" id="A0AAU7ZMW9"/>
<dbReference type="InterPro" id="IPR036291">
    <property type="entry name" value="NAD(P)-bd_dom_sf"/>
</dbReference>
<accession>A0AAU7ZMW9</accession>
<name>A0AAU7ZMW9_9BACT</name>
<dbReference type="EMBL" id="CP132942">
    <property type="protein sequence ID" value="XCB32156.1"/>
    <property type="molecule type" value="Genomic_DNA"/>
</dbReference>
<dbReference type="GO" id="GO:0016616">
    <property type="term" value="F:oxidoreductase activity, acting on the CH-OH group of donors, NAD or NADP as acceptor"/>
    <property type="evidence" value="ECO:0007669"/>
    <property type="project" value="TreeGrafter"/>
</dbReference>
<dbReference type="PRINTS" id="PR00080">
    <property type="entry name" value="SDRFAMILY"/>
</dbReference>
<organism evidence="2">
    <name type="scientific">Tunturiibacter psychrotolerans</name>
    <dbReference type="NCBI Taxonomy" id="3069686"/>
    <lineage>
        <taxon>Bacteria</taxon>
        <taxon>Pseudomonadati</taxon>
        <taxon>Acidobacteriota</taxon>
        <taxon>Terriglobia</taxon>
        <taxon>Terriglobales</taxon>
        <taxon>Acidobacteriaceae</taxon>
        <taxon>Tunturiibacter</taxon>
    </lineage>
</organism>
<dbReference type="PANTHER" id="PTHR42760">
    <property type="entry name" value="SHORT-CHAIN DEHYDROGENASES/REDUCTASES FAMILY MEMBER"/>
    <property type="match status" value="1"/>
</dbReference>
<dbReference type="PRINTS" id="PR00081">
    <property type="entry name" value="GDHRDH"/>
</dbReference>
<dbReference type="PROSITE" id="PS00061">
    <property type="entry name" value="ADH_SHORT"/>
    <property type="match status" value="1"/>
</dbReference>
<sequence>MNTSAPFSLHGKSIFITGGSSGIGLGTSYRCVQEGARVIIADIQAPPQSVLDAGGIFIEVDVTDRDKVIDAFRQAETSIGKLDVIIHNAGKPGNGKHLTDSDEEVLDSVVNLNLYGTYYILKYGPAHMRDGGSIINTASVAGLQQNEGFFDYSATKAAIISMTKTAAVELGARGIRCNAVAPGPVKTPMLPPGHILNALAKNLSALGRIAEIDDLVGVYHFLASDQSRYITGHTLVVDGGRLAGFRTEVLGRLAG</sequence>
<comment type="similarity">
    <text evidence="1">Belongs to the short-chain dehydrogenases/reductases (SDR) family.</text>
</comment>
<proteinExistence type="inferred from homology"/>
<keyword evidence="2" id="KW-0560">Oxidoreductase</keyword>
<dbReference type="SUPFAM" id="SSF51735">
    <property type="entry name" value="NAD(P)-binding Rossmann-fold domains"/>
    <property type="match status" value="1"/>
</dbReference>
<dbReference type="CDD" id="cd05233">
    <property type="entry name" value="SDR_c"/>
    <property type="match status" value="1"/>
</dbReference>
<protein>
    <submittedName>
        <fullName evidence="2">SDR family oxidoreductase</fullName>
        <ecNumber evidence="2">1.1.-.-</ecNumber>
    </submittedName>
</protein>
<dbReference type="InterPro" id="IPR020904">
    <property type="entry name" value="Sc_DH/Rdtase_CS"/>
</dbReference>
<dbReference type="InterPro" id="IPR002347">
    <property type="entry name" value="SDR_fam"/>
</dbReference>
<dbReference type="FunFam" id="3.40.50.720:FF:000084">
    <property type="entry name" value="Short-chain dehydrogenase reductase"/>
    <property type="match status" value="1"/>
</dbReference>
<evidence type="ECO:0000313" key="2">
    <source>
        <dbReference type="EMBL" id="XCB32156.1"/>
    </source>
</evidence>
<dbReference type="EC" id="1.1.-.-" evidence="2"/>
<dbReference type="Pfam" id="PF13561">
    <property type="entry name" value="adh_short_C2"/>
    <property type="match status" value="1"/>
</dbReference>
<dbReference type="Gene3D" id="3.40.50.720">
    <property type="entry name" value="NAD(P)-binding Rossmann-like Domain"/>
    <property type="match status" value="1"/>
</dbReference>
<reference evidence="2" key="2">
    <citation type="journal article" date="2024" name="Environ. Microbiol.">
        <title>Genome analysis and description of Tunturibacter gen. nov. expands the diversity of Terriglobia in tundra soils.</title>
        <authorList>
            <person name="Messyasz A."/>
            <person name="Mannisto M.K."/>
            <person name="Kerkhof L.J."/>
            <person name="Haggblom M.M."/>
        </authorList>
    </citation>
    <scope>NUCLEOTIDE SEQUENCE</scope>
    <source>
        <strain evidence="2">X5P6</strain>
    </source>
</reference>
<dbReference type="KEGG" id="tpsc:RBB77_17150"/>